<dbReference type="InterPro" id="IPR036388">
    <property type="entry name" value="WH-like_DNA-bd_sf"/>
</dbReference>
<dbReference type="PROSITE" id="PS50043">
    <property type="entry name" value="HTH_LUXR_2"/>
    <property type="match status" value="1"/>
</dbReference>
<comment type="caution">
    <text evidence="6">The sequence shown here is derived from an EMBL/GenBank/DDBJ whole genome shotgun (WGS) entry which is preliminary data.</text>
</comment>
<evidence type="ECO:0000313" key="5">
    <source>
        <dbReference type="EMBL" id="KLY28742.1"/>
    </source>
</evidence>
<dbReference type="RefSeq" id="WP_032747448.1">
    <property type="nucleotide sequence ID" value="NZ_CABGII010000038.1"/>
</dbReference>
<dbReference type="Proteomes" id="UP000036305">
    <property type="component" value="Unassembled WGS sequence"/>
</dbReference>
<gene>
    <name evidence="6" type="ORF">N5C89_23985</name>
    <name evidence="5" type="ORF">SK91_04254</name>
</gene>
<organism evidence="6 8">
    <name type="scientific">Klebsiella michiganensis</name>
    <dbReference type="NCBI Taxonomy" id="1134687"/>
    <lineage>
        <taxon>Bacteria</taxon>
        <taxon>Pseudomonadati</taxon>
        <taxon>Pseudomonadota</taxon>
        <taxon>Gammaproteobacteria</taxon>
        <taxon>Enterobacterales</taxon>
        <taxon>Enterobacteriaceae</taxon>
        <taxon>Klebsiella/Raoultella group</taxon>
        <taxon>Klebsiella</taxon>
    </lineage>
</organism>
<proteinExistence type="predicted"/>
<dbReference type="Pfam" id="PF00196">
    <property type="entry name" value="GerE"/>
    <property type="match status" value="1"/>
</dbReference>
<dbReference type="Proteomes" id="UP001159937">
    <property type="component" value="Unassembled WGS sequence"/>
</dbReference>
<dbReference type="GO" id="GO:0000160">
    <property type="term" value="P:phosphorelay signal transduction system"/>
    <property type="evidence" value="ECO:0007669"/>
    <property type="project" value="InterPro"/>
</dbReference>
<keyword evidence="7" id="KW-1185">Reference proteome</keyword>
<feature type="domain" description="HTH luxR-type" evidence="3">
    <location>
        <begin position="159"/>
        <end position="227"/>
    </location>
</feature>
<keyword evidence="2" id="KW-0597">Phosphoprotein</keyword>
<dbReference type="CDD" id="cd06170">
    <property type="entry name" value="LuxR_C_like"/>
    <property type="match status" value="1"/>
</dbReference>
<dbReference type="InterPro" id="IPR011006">
    <property type="entry name" value="CheY-like_superfamily"/>
</dbReference>
<evidence type="ECO:0000256" key="1">
    <source>
        <dbReference type="ARBA" id="ARBA00023125"/>
    </source>
</evidence>
<dbReference type="SUPFAM" id="SSF52172">
    <property type="entry name" value="CheY-like"/>
    <property type="match status" value="1"/>
</dbReference>
<dbReference type="InterPro" id="IPR001789">
    <property type="entry name" value="Sig_transdc_resp-reg_receiver"/>
</dbReference>
<dbReference type="Gene3D" id="1.10.10.10">
    <property type="entry name" value="Winged helix-like DNA-binding domain superfamily/Winged helix DNA-binding domain"/>
    <property type="match status" value="1"/>
</dbReference>
<dbReference type="EMBL" id="LEUS01000025">
    <property type="protein sequence ID" value="KLY28742.1"/>
    <property type="molecule type" value="Genomic_DNA"/>
</dbReference>
<name>A0AAJ1KX39_9ENTR</name>
<dbReference type="AlphaFoldDB" id="A0AAJ1KX39"/>
<keyword evidence="1" id="KW-0238">DNA-binding</keyword>
<dbReference type="PANTHER" id="PTHR43214">
    <property type="entry name" value="TWO-COMPONENT RESPONSE REGULATOR"/>
    <property type="match status" value="1"/>
</dbReference>
<dbReference type="GO" id="GO:0006355">
    <property type="term" value="P:regulation of DNA-templated transcription"/>
    <property type="evidence" value="ECO:0007669"/>
    <property type="project" value="InterPro"/>
</dbReference>
<dbReference type="PANTHER" id="PTHR43214:SF17">
    <property type="entry name" value="TRANSCRIPTIONAL REGULATORY PROTEIN RCSB"/>
    <property type="match status" value="1"/>
</dbReference>
<evidence type="ECO:0000256" key="2">
    <source>
        <dbReference type="PROSITE-ProRule" id="PRU00169"/>
    </source>
</evidence>
<reference evidence="6" key="2">
    <citation type="submission" date="2022-09" db="EMBL/GenBank/DDBJ databases">
        <title>Intensive care unit water sources are persistently colonized with multi-drug resistant bacteria and are the site of extensive horizontal gene transfer of antibiotic resistance genes.</title>
        <authorList>
            <person name="Diorio-Toth L."/>
        </authorList>
    </citation>
    <scope>NUCLEOTIDE SEQUENCE</scope>
    <source>
        <strain evidence="6">GD03918</strain>
    </source>
</reference>
<evidence type="ECO:0000313" key="7">
    <source>
        <dbReference type="Proteomes" id="UP000036305"/>
    </source>
</evidence>
<feature type="domain" description="Response regulatory" evidence="4">
    <location>
        <begin position="21"/>
        <end position="141"/>
    </location>
</feature>
<dbReference type="InterPro" id="IPR039420">
    <property type="entry name" value="WalR-like"/>
</dbReference>
<dbReference type="SUPFAM" id="SSF46894">
    <property type="entry name" value="C-terminal effector domain of the bipartite response regulators"/>
    <property type="match status" value="1"/>
</dbReference>
<dbReference type="PROSITE" id="PS50110">
    <property type="entry name" value="RESPONSE_REGULATORY"/>
    <property type="match status" value="1"/>
</dbReference>
<evidence type="ECO:0000313" key="8">
    <source>
        <dbReference type="Proteomes" id="UP001159937"/>
    </source>
</evidence>
<evidence type="ECO:0000259" key="4">
    <source>
        <dbReference type="PROSITE" id="PS50110"/>
    </source>
</evidence>
<dbReference type="SMART" id="SM00421">
    <property type="entry name" value="HTH_LUXR"/>
    <property type="match status" value="1"/>
</dbReference>
<evidence type="ECO:0000259" key="3">
    <source>
        <dbReference type="PROSITE" id="PS50043"/>
    </source>
</evidence>
<accession>A0AAJ1KX39</accession>
<evidence type="ECO:0000313" key="6">
    <source>
        <dbReference type="EMBL" id="MDH0965901.1"/>
    </source>
</evidence>
<dbReference type="EMBL" id="JAOCBF010000042">
    <property type="protein sequence ID" value="MDH0965901.1"/>
    <property type="molecule type" value="Genomic_DNA"/>
</dbReference>
<protein>
    <submittedName>
        <fullName evidence="6">Response regulator transcription factor</fullName>
    </submittedName>
</protein>
<sequence>MNSINSSDSSCVSFVDSADSGVLIMDACPITALGIKRVLTQTCGITEPINYVRNLASISPIVASAPPALLVMDICGEKELMLDGLRLLAHLYESHPALKIIICTDFRDPRVLALLALSNARGILLKHEPVLALAQCVSEVVSGGRQWLSPKTKQLLSKTTQTNSPLTARELDVLVHLFSGQNVSRVAQTLHRNIRTVSTHKRNAMVKLGFHNDSELFSQGTWMAKVGPVACL</sequence>
<dbReference type="GO" id="GO:0003677">
    <property type="term" value="F:DNA binding"/>
    <property type="evidence" value="ECO:0007669"/>
    <property type="project" value="UniProtKB-KW"/>
</dbReference>
<dbReference type="Gene3D" id="3.40.50.2300">
    <property type="match status" value="1"/>
</dbReference>
<dbReference type="PROSITE" id="PS00622">
    <property type="entry name" value="HTH_LUXR_1"/>
    <property type="match status" value="1"/>
</dbReference>
<dbReference type="PRINTS" id="PR00038">
    <property type="entry name" value="HTHLUXR"/>
</dbReference>
<dbReference type="InterPro" id="IPR016032">
    <property type="entry name" value="Sig_transdc_resp-reg_C-effctor"/>
</dbReference>
<feature type="modified residue" description="4-aspartylphosphate" evidence="2">
    <location>
        <position position="73"/>
    </location>
</feature>
<reference evidence="5 7" key="1">
    <citation type="submission" date="2015-06" db="EMBL/GenBank/DDBJ databases">
        <title>The Genome Sequence of None.</title>
        <authorList>
            <consortium name="The Broad Institute Genomics Platform"/>
            <consortium name="The Broad Institute Genome Sequencing Center for Infectious Disease"/>
            <person name="Earl A.M."/>
            <person name="Onderdonk A.B."/>
            <person name="Kirby J."/>
            <person name="Ferraro M.J."/>
            <person name="Huang S."/>
            <person name="Spencer M."/>
            <person name="Fodor A."/>
            <person name="Hooper D."/>
            <person name="Dekker J."/>
            <person name="O'Brien T."/>
            <person name="Quan V."/>
            <person name="Gombosev A."/>
            <person name="Delaney M."/>
            <person name="DuBois A."/>
            <person name="Ernst C."/>
            <person name="Kim D.S."/>
            <person name="Rossman W."/>
            <person name="Gohs F."/>
            <person name="Petruso H."/>
            <person name="Nozar T."/>
            <person name="Mougeot F."/>
            <person name="Manson-McGuire A."/>
            <person name="Young S."/>
            <person name="Abouelleil A."/>
            <person name="Cao P."/>
            <person name="Chapman S.B."/>
            <person name="Griggs A."/>
            <person name="Priest M."/>
            <person name="Shea T."/>
            <person name="Wortman I."/>
            <person name="Wortman J.R."/>
            <person name="Nusbaum C."/>
            <person name="Birren B."/>
        </authorList>
    </citation>
    <scope>NUCLEOTIDE SEQUENCE [LARGE SCALE GENOMIC DNA]</scope>
    <source>
        <strain evidence="5 7">MGH87</strain>
    </source>
</reference>
<dbReference type="InterPro" id="IPR000792">
    <property type="entry name" value="Tscrpt_reg_LuxR_C"/>
</dbReference>